<dbReference type="PANTHER" id="PTHR30579:SF7">
    <property type="entry name" value="HTH-TYPE TRANSCRIPTIONAL REGULATOR LRHA-RELATED"/>
    <property type="match status" value="1"/>
</dbReference>
<dbReference type="STRING" id="1851544.ODI_00499"/>
<dbReference type="CDD" id="cd08439">
    <property type="entry name" value="PBP2_LrhA_like"/>
    <property type="match status" value="1"/>
</dbReference>
<protein>
    <submittedName>
        <fullName evidence="6">LysR family transcriptional regulator lrhA</fullName>
    </submittedName>
</protein>
<dbReference type="SUPFAM" id="SSF46785">
    <property type="entry name" value="Winged helix' DNA-binding domain"/>
    <property type="match status" value="1"/>
</dbReference>
<dbReference type="AlphaFoldDB" id="A0A1C3JYR2"/>
<dbReference type="Proteomes" id="UP000078558">
    <property type="component" value="Chromosome I"/>
</dbReference>
<dbReference type="InterPro" id="IPR036388">
    <property type="entry name" value="WH-like_DNA-bd_sf"/>
</dbReference>
<evidence type="ECO:0000259" key="5">
    <source>
        <dbReference type="PROSITE" id="PS50931"/>
    </source>
</evidence>
<evidence type="ECO:0000256" key="3">
    <source>
        <dbReference type="ARBA" id="ARBA00023125"/>
    </source>
</evidence>
<dbReference type="GO" id="GO:0003700">
    <property type="term" value="F:DNA-binding transcription factor activity"/>
    <property type="evidence" value="ECO:0007669"/>
    <property type="project" value="InterPro"/>
</dbReference>
<evidence type="ECO:0000256" key="2">
    <source>
        <dbReference type="ARBA" id="ARBA00023015"/>
    </source>
</evidence>
<dbReference type="PANTHER" id="PTHR30579">
    <property type="entry name" value="TRANSCRIPTIONAL REGULATOR"/>
    <property type="match status" value="1"/>
</dbReference>
<keyword evidence="8" id="KW-1185">Reference proteome</keyword>
<proteinExistence type="inferred from homology"/>
<sequence length="325" mass="36028">MHAAADCGFQHTVMRRAGGDHCYRGRLCATALLAVIQTFDLDLLRTFVAVADQRTFAGAGRHTGRSQAAVSQQMQRLEAQVGLPLFSRQGRHKRLTEHGAKLLRYARDMLSLNDDAARALGESDMHGSLRIGSPHDVADTLLPPILEQIARSAPRLRLEIDVGRSPFLMEALHRGEIDMTLSTRHDRSLQGLVLRSSPTVWVCASQYVHAREQPLPLILIDEPSIFRRLAIEALDRARVPWKQAYLSSNLIGVKAAIRANLGVTARSMELLGPDMRVLGERDGLPKLPDVTYYLWIRPNTVNPLVRQAFDLLSRAGRYAPVAAVG</sequence>
<keyword evidence="4" id="KW-0804">Transcription</keyword>
<dbReference type="InterPro" id="IPR050176">
    <property type="entry name" value="LTTR"/>
</dbReference>
<dbReference type="InterPro" id="IPR005119">
    <property type="entry name" value="LysR_subst-bd"/>
</dbReference>
<evidence type="ECO:0000256" key="4">
    <source>
        <dbReference type="ARBA" id="ARBA00023163"/>
    </source>
</evidence>
<organism evidence="6 8">
    <name type="scientific">Orrella dioscoreae</name>
    <dbReference type="NCBI Taxonomy" id="1851544"/>
    <lineage>
        <taxon>Bacteria</taxon>
        <taxon>Pseudomonadati</taxon>
        <taxon>Pseudomonadota</taxon>
        <taxon>Betaproteobacteria</taxon>
        <taxon>Burkholderiales</taxon>
        <taxon>Alcaligenaceae</taxon>
        <taxon>Orrella</taxon>
    </lineage>
</organism>
<evidence type="ECO:0000313" key="8">
    <source>
        <dbReference type="Proteomes" id="UP000078558"/>
    </source>
</evidence>
<dbReference type="GO" id="GO:0003677">
    <property type="term" value="F:DNA binding"/>
    <property type="evidence" value="ECO:0007669"/>
    <property type="project" value="UniProtKB-KW"/>
</dbReference>
<dbReference type="Pfam" id="PF00126">
    <property type="entry name" value="HTH_1"/>
    <property type="match status" value="1"/>
</dbReference>
<dbReference type="Pfam" id="PF03466">
    <property type="entry name" value="LysR_substrate"/>
    <property type="match status" value="1"/>
</dbReference>
<keyword evidence="2" id="KW-0805">Transcription regulation</keyword>
<dbReference type="EMBL" id="FLRC01000007">
    <property type="protein sequence ID" value="SBT24297.1"/>
    <property type="molecule type" value="Genomic_DNA"/>
</dbReference>
<dbReference type="KEGG" id="odi:ODI_R2338"/>
<dbReference type="Gene3D" id="3.40.190.10">
    <property type="entry name" value="Periplasmic binding protein-like II"/>
    <property type="match status" value="2"/>
</dbReference>
<dbReference type="EMBL" id="LT907988">
    <property type="protein sequence ID" value="SOE49837.1"/>
    <property type="molecule type" value="Genomic_DNA"/>
</dbReference>
<gene>
    <name evidence="6" type="ORF">ODI_00499</name>
    <name evidence="7" type="ORF">ODI_R2338</name>
</gene>
<reference evidence="6 8" key="1">
    <citation type="submission" date="2016-06" db="EMBL/GenBank/DDBJ databases">
        <authorList>
            <person name="Kjaerup R.B."/>
            <person name="Dalgaard T.S."/>
            <person name="Juul-Madsen H.R."/>
        </authorList>
    </citation>
    <scope>NUCLEOTIDE SEQUENCE [LARGE SCALE GENOMIC DNA]</scope>
    <source>
        <strain evidence="6">Orrdi1</strain>
    </source>
</reference>
<dbReference type="PROSITE" id="PS50931">
    <property type="entry name" value="HTH_LYSR"/>
    <property type="match status" value="1"/>
</dbReference>
<comment type="similarity">
    <text evidence="1">Belongs to the LysR transcriptional regulatory family.</text>
</comment>
<dbReference type="PRINTS" id="PR00039">
    <property type="entry name" value="HTHLYSR"/>
</dbReference>
<dbReference type="InterPro" id="IPR036390">
    <property type="entry name" value="WH_DNA-bd_sf"/>
</dbReference>
<evidence type="ECO:0000313" key="7">
    <source>
        <dbReference type="EMBL" id="SOE49837.1"/>
    </source>
</evidence>
<accession>A0A1C3JYR2</accession>
<name>A0A1C3JYR2_9BURK</name>
<dbReference type="FunFam" id="1.10.10.10:FF:000001">
    <property type="entry name" value="LysR family transcriptional regulator"/>
    <property type="match status" value="1"/>
</dbReference>
<evidence type="ECO:0000313" key="6">
    <source>
        <dbReference type="EMBL" id="SBT24297.1"/>
    </source>
</evidence>
<dbReference type="SUPFAM" id="SSF53850">
    <property type="entry name" value="Periplasmic binding protein-like II"/>
    <property type="match status" value="1"/>
</dbReference>
<reference evidence="7 8" key="2">
    <citation type="submission" date="2017-08" db="EMBL/GenBank/DDBJ databases">
        <authorList>
            <person name="de Groot N.N."/>
        </authorList>
    </citation>
    <scope>NUCLEOTIDE SEQUENCE [LARGE SCALE GENOMIC DNA]</scope>
    <source>
        <strain evidence="7">Orrdi1</strain>
    </source>
</reference>
<dbReference type="InterPro" id="IPR000847">
    <property type="entry name" value="LysR_HTH_N"/>
</dbReference>
<feature type="domain" description="HTH lysR-type" evidence="5">
    <location>
        <begin position="39"/>
        <end position="96"/>
    </location>
</feature>
<evidence type="ECO:0000256" key="1">
    <source>
        <dbReference type="ARBA" id="ARBA00009437"/>
    </source>
</evidence>
<keyword evidence="3" id="KW-0238">DNA-binding</keyword>
<dbReference type="Gene3D" id="1.10.10.10">
    <property type="entry name" value="Winged helix-like DNA-binding domain superfamily/Winged helix DNA-binding domain"/>
    <property type="match status" value="1"/>
</dbReference>